<proteinExistence type="predicted"/>
<reference evidence="1 2" key="1">
    <citation type="submission" date="2014-07" db="EMBL/GenBank/DDBJ databases">
        <authorList>
            <person name="Pisani N.G."/>
            <person name="Newman J.D."/>
        </authorList>
    </citation>
    <scope>NUCLEOTIDE SEQUENCE [LARGE SCALE GENOMIC DNA]</scope>
    <source>
        <strain evidence="1 2">LMG 24720</strain>
    </source>
</reference>
<dbReference type="PANTHER" id="PTHR30565">
    <property type="entry name" value="PROTEIN YCIF"/>
    <property type="match status" value="1"/>
</dbReference>
<protein>
    <recommendedName>
        <fullName evidence="3">Ferritin-like domain-containing protein</fullName>
    </recommendedName>
</protein>
<evidence type="ECO:0000313" key="2">
    <source>
        <dbReference type="Proteomes" id="UP000028349"/>
    </source>
</evidence>
<organism evidence="1 2">
    <name type="scientific">Kaistella antarctica</name>
    <dbReference type="NCBI Taxonomy" id="266748"/>
    <lineage>
        <taxon>Bacteria</taxon>
        <taxon>Pseudomonadati</taxon>
        <taxon>Bacteroidota</taxon>
        <taxon>Flavobacteriia</taxon>
        <taxon>Flavobacteriales</taxon>
        <taxon>Weeksellaceae</taxon>
        <taxon>Chryseobacterium group</taxon>
        <taxon>Kaistella</taxon>
    </lineage>
</organism>
<dbReference type="EMBL" id="JPEP01000002">
    <property type="protein sequence ID" value="KEY17752.1"/>
    <property type="molecule type" value="Genomic_DNA"/>
</dbReference>
<dbReference type="InterPro" id="IPR009078">
    <property type="entry name" value="Ferritin-like_SF"/>
</dbReference>
<gene>
    <name evidence="1" type="ORF">HY04_04190</name>
</gene>
<sequence length="173" mass="19521">MNIMISDKMKNSDFHKFFVDELKDLYWAENALLKELPKMEKAATSKELAESFAKHHEETKEHISRLEKVFESLGEKAEGIKCEAMEGILKEGKSIIEDTAKDTFTRDAGLVLAAQKVEHYEIATYGTLKVFASHMGHKEAERLLAETLDNEKATNGTLTGLAERFINQKAVSE</sequence>
<dbReference type="InterPro" id="IPR010287">
    <property type="entry name" value="DUF892_YciF-like"/>
</dbReference>
<accession>A0ABR4TUZ4</accession>
<name>A0ABR4TUZ4_9FLAO</name>
<comment type="caution">
    <text evidence="1">The sequence shown here is derived from an EMBL/GenBank/DDBJ whole genome shotgun (WGS) entry which is preliminary data.</text>
</comment>
<dbReference type="InterPro" id="IPR012347">
    <property type="entry name" value="Ferritin-like"/>
</dbReference>
<keyword evidence="2" id="KW-1185">Reference proteome</keyword>
<dbReference type="CDD" id="cd07909">
    <property type="entry name" value="YciF"/>
    <property type="match status" value="1"/>
</dbReference>
<dbReference type="Proteomes" id="UP000028349">
    <property type="component" value="Unassembled WGS sequence"/>
</dbReference>
<dbReference type="Gene3D" id="1.20.1260.10">
    <property type="match status" value="1"/>
</dbReference>
<evidence type="ECO:0000313" key="1">
    <source>
        <dbReference type="EMBL" id="KEY17752.1"/>
    </source>
</evidence>
<evidence type="ECO:0008006" key="3">
    <source>
        <dbReference type="Google" id="ProtNLM"/>
    </source>
</evidence>
<dbReference type="InterPro" id="IPR047114">
    <property type="entry name" value="YciF"/>
</dbReference>
<dbReference type="Pfam" id="PF05974">
    <property type="entry name" value="DUF892"/>
    <property type="match status" value="1"/>
</dbReference>
<dbReference type="SUPFAM" id="SSF47240">
    <property type="entry name" value="Ferritin-like"/>
    <property type="match status" value="1"/>
</dbReference>
<dbReference type="PANTHER" id="PTHR30565:SF9">
    <property type="entry name" value="PROTEIN YCIF"/>
    <property type="match status" value="1"/>
</dbReference>